<dbReference type="SUPFAM" id="SSF52949">
    <property type="entry name" value="Macro domain-like"/>
    <property type="match status" value="2"/>
</dbReference>
<dbReference type="Proteomes" id="UP001159405">
    <property type="component" value="Unassembled WGS sequence"/>
</dbReference>
<accession>A0ABN8R5A2</accession>
<evidence type="ECO:0000259" key="6">
    <source>
        <dbReference type="Pfam" id="PF01661"/>
    </source>
</evidence>
<name>A0ABN8R5A2_9CNID</name>
<keyword evidence="8" id="KW-1185">Reference proteome</keyword>
<dbReference type="InterPro" id="IPR052056">
    <property type="entry name" value="Mono-ARTD/PARP"/>
</dbReference>
<keyword evidence="2" id="KW-0328">Glycosyltransferase</keyword>
<dbReference type="EMBL" id="CALNXK010000187">
    <property type="protein sequence ID" value="CAH3174066.1"/>
    <property type="molecule type" value="Genomic_DNA"/>
</dbReference>
<evidence type="ECO:0000313" key="7">
    <source>
        <dbReference type="EMBL" id="CAH3174066.1"/>
    </source>
</evidence>
<evidence type="ECO:0000256" key="1">
    <source>
        <dbReference type="ARBA" id="ARBA00004123"/>
    </source>
</evidence>
<evidence type="ECO:0000256" key="2">
    <source>
        <dbReference type="ARBA" id="ARBA00022676"/>
    </source>
</evidence>
<dbReference type="PANTHER" id="PTHR14453">
    <property type="entry name" value="PARP/ZINC FINGER CCCH TYPE DOMAIN CONTAINING PROTEIN"/>
    <property type="match status" value="1"/>
</dbReference>
<dbReference type="PANTHER" id="PTHR14453:SF67">
    <property type="entry name" value="POLY [ADP-RIBOSE] POLYMERASE"/>
    <property type="match status" value="1"/>
</dbReference>
<dbReference type="InterPro" id="IPR002589">
    <property type="entry name" value="Macro_dom"/>
</dbReference>
<dbReference type="Pfam" id="PF01661">
    <property type="entry name" value="Macro"/>
    <property type="match status" value="1"/>
</dbReference>
<feature type="domain" description="Macro" evidence="6">
    <location>
        <begin position="288"/>
        <end position="354"/>
    </location>
</feature>
<keyword evidence="4" id="KW-0520">NAD</keyword>
<evidence type="ECO:0000313" key="8">
    <source>
        <dbReference type="Proteomes" id="UP001159405"/>
    </source>
</evidence>
<keyword evidence="5" id="KW-0539">Nucleus</keyword>
<sequence>MVEKKLSLSKTILKILSLDEGLEKVKCEVEKNDVEAVFVIDSEARIIGTSASHAVKAASLVSKLTVEEKVLVDGNDRQLLKTTEWHQFCEQLNASSAVLVHGDNWNDTYVSGFQEDVCEAIKTLTALTNNFSFKYRHRKKLTAWKKEGVDKRSAFLNQNYLKYISDVVSKILEEKKQLSNVLSEFVIFLKLAIQQLNCVEKKLCCNYFKRKWFGITGFAHSQQQNEAANDSVRVSGQDRKKLPALGTNQIAGFGGFRPLASLEKKKYIKKCIPYVSLFIEFLFLQLQAINILVSSQGACSQAIVNAGGQAMEQNLVTPNTGDITVTRGYNLACNHVIHTNCSRWHGGKGELNLENRERKLKKLEELFSSVPTVLIKRVLCRDDVKGDFNKARQTLQEFQGMGNSQDFIKLPANNRPIARRAPDNFARSENKKGKIEITESQNYQESKRKIGVTRKLKIENQNETQDRNGGEENNVYLLRKNSFDINEPKLCGNQVFPDRDAIQVGLACKCEARTLGGGFDQGQGDNQKYSENVAHELGFGVPLNYHMFQRSQDKIHLQACLEEGLRLADQNNLQTVSIPSVGTGGFNLSASDSAQVTFKALDSFSKNCKNVRHLRIVVFQAQMVSDFLQEQQRAVVHNTNEQQTDSFCKAVKLTRNSETNLSSTGDYSVKLFVTGKDKGSVSKAVESLKKGFSKACTTQKIKNETVRKLTRKQINNLRRKAQQRDVRLEIEDDVDCIVVRGDPLEVLGMVGKIWHTIYWKNKKIQEDEQAIMVSKNVQ</sequence>
<comment type="subcellular location">
    <subcellularLocation>
        <location evidence="1">Nucleus</location>
    </subcellularLocation>
</comment>
<evidence type="ECO:0000256" key="3">
    <source>
        <dbReference type="ARBA" id="ARBA00022679"/>
    </source>
</evidence>
<dbReference type="Gene3D" id="3.40.220.10">
    <property type="entry name" value="Leucine Aminopeptidase, subunit E, domain 1"/>
    <property type="match status" value="2"/>
</dbReference>
<organism evidence="7 8">
    <name type="scientific">Porites lobata</name>
    <dbReference type="NCBI Taxonomy" id="104759"/>
    <lineage>
        <taxon>Eukaryota</taxon>
        <taxon>Metazoa</taxon>
        <taxon>Cnidaria</taxon>
        <taxon>Anthozoa</taxon>
        <taxon>Hexacorallia</taxon>
        <taxon>Scleractinia</taxon>
        <taxon>Fungiina</taxon>
        <taxon>Poritidae</taxon>
        <taxon>Porites</taxon>
    </lineage>
</organism>
<proteinExistence type="predicted"/>
<evidence type="ECO:0000256" key="5">
    <source>
        <dbReference type="ARBA" id="ARBA00023242"/>
    </source>
</evidence>
<protein>
    <recommendedName>
        <fullName evidence="6">Macro domain-containing protein</fullName>
    </recommendedName>
</protein>
<evidence type="ECO:0000256" key="4">
    <source>
        <dbReference type="ARBA" id="ARBA00023027"/>
    </source>
</evidence>
<reference evidence="7 8" key="1">
    <citation type="submission" date="2022-05" db="EMBL/GenBank/DDBJ databases">
        <authorList>
            <consortium name="Genoscope - CEA"/>
            <person name="William W."/>
        </authorList>
    </citation>
    <scope>NUCLEOTIDE SEQUENCE [LARGE SCALE GENOMIC DNA]</scope>
</reference>
<comment type="caution">
    <text evidence="7">The sequence shown here is derived from an EMBL/GenBank/DDBJ whole genome shotgun (WGS) entry which is preliminary data.</text>
</comment>
<keyword evidence="3" id="KW-0808">Transferase</keyword>
<dbReference type="InterPro" id="IPR043472">
    <property type="entry name" value="Macro_dom-like"/>
</dbReference>
<gene>
    <name evidence="7" type="ORF">PLOB_00014550</name>
</gene>